<feature type="domain" description="Glutamine amidotransferase type-2" evidence="16">
    <location>
        <begin position="23"/>
        <end position="393"/>
    </location>
</feature>
<dbReference type="GO" id="GO:0019676">
    <property type="term" value="P:ammonia assimilation cycle"/>
    <property type="evidence" value="ECO:0007669"/>
    <property type="project" value="TreeGrafter"/>
</dbReference>
<dbReference type="Gene3D" id="3.60.20.10">
    <property type="entry name" value="Glutamine Phosphoribosylpyrophosphate, subunit 1, domain 1"/>
    <property type="match status" value="1"/>
</dbReference>
<evidence type="ECO:0000256" key="3">
    <source>
        <dbReference type="ARBA" id="ARBA00009716"/>
    </source>
</evidence>
<keyword evidence="11" id="KW-0411">Iron-sulfur</keyword>
<dbReference type="Pfam" id="PF01493">
    <property type="entry name" value="GXGXG"/>
    <property type="match status" value="1"/>
</dbReference>
<dbReference type="PROSITE" id="PS00498">
    <property type="entry name" value="TYROSINASE_2"/>
    <property type="match status" value="1"/>
</dbReference>
<dbReference type="Pfam" id="PF01645">
    <property type="entry name" value="Glu_synthase"/>
    <property type="match status" value="1"/>
</dbReference>
<comment type="pathway">
    <text evidence="14">Amino-acid biosynthesis.</text>
</comment>
<dbReference type="Pfam" id="PF04898">
    <property type="entry name" value="Glu_syn_central"/>
    <property type="match status" value="1"/>
</dbReference>
<comment type="cofactor">
    <cofactor evidence="1">
        <name>FMN</name>
        <dbReference type="ChEBI" id="CHEBI:58210"/>
    </cofactor>
</comment>
<dbReference type="InterPro" id="IPR002932">
    <property type="entry name" value="Glu_synthdom"/>
</dbReference>
<keyword evidence="18" id="KW-1185">Reference proteome</keyword>
<dbReference type="InterPro" id="IPR002227">
    <property type="entry name" value="Tyrosinase_Cu-bd"/>
</dbReference>
<dbReference type="GO" id="GO:0006537">
    <property type="term" value="P:glutamate biosynthetic process"/>
    <property type="evidence" value="ECO:0007669"/>
    <property type="project" value="UniProtKB-KW"/>
</dbReference>
<dbReference type="InterPro" id="IPR013785">
    <property type="entry name" value="Aldolase_TIM"/>
</dbReference>
<dbReference type="PANTHER" id="PTHR11938">
    <property type="entry name" value="FAD NADPH DEHYDROGENASE/OXIDOREDUCTASE"/>
    <property type="match status" value="1"/>
</dbReference>
<reference evidence="17 18" key="1">
    <citation type="submission" date="2019-03" db="EMBL/GenBank/DDBJ databases">
        <title>Genomic Encyclopedia of Type Strains, Phase IV (KMG-IV): sequencing the most valuable type-strain genomes for metagenomic binning, comparative biology and taxonomic classification.</title>
        <authorList>
            <person name="Goeker M."/>
        </authorList>
    </citation>
    <scope>NUCLEOTIDE SEQUENCE [LARGE SCALE GENOMIC DNA]</scope>
    <source>
        <strain evidence="17 18">DSM 23802</strain>
    </source>
</reference>
<dbReference type="CDD" id="cd00504">
    <property type="entry name" value="GXGXG"/>
    <property type="match status" value="1"/>
</dbReference>
<evidence type="ECO:0000256" key="10">
    <source>
        <dbReference type="ARBA" id="ARBA00023004"/>
    </source>
</evidence>
<dbReference type="PANTHER" id="PTHR11938:SF133">
    <property type="entry name" value="GLUTAMATE SYNTHASE (NADH)"/>
    <property type="match status" value="1"/>
</dbReference>
<accession>A0A4R3KHA7</accession>
<dbReference type="SUPFAM" id="SSF69336">
    <property type="entry name" value="Alpha subunit of glutamate synthase, C-terminal domain"/>
    <property type="match status" value="1"/>
</dbReference>
<evidence type="ECO:0000313" key="17">
    <source>
        <dbReference type="EMBL" id="TCS82585.1"/>
    </source>
</evidence>
<gene>
    <name evidence="17" type="ORF">EDD72_10875</name>
</gene>
<feature type="coiled-coil region" evidence="15">
    <location>
        <begin position="583"/>
        <end position="610"/>
    </location>
</feature>
<protein>
    <submittedName>
        <fullName evidence="17">Glutamate synthase (NADPH/NADH) large chain</fullName>
    </submittedName>
</protein>
<keyword evidence="10" id="KW-0408">Iron</keyword>
<dbReference type="InterPro" id="IPR006982">
    <property type="entry name" value="Glu_synth_centr_N"/>
</dbReference>
<comment type="cofactor">
    <cofactor evidence="2">
        <name>[3Fe-4S] cluster</name>
        <dbReference type="ChEBI" id="CHEBI:21137"/>
    </cofactor>
</comment>
<comment type="similarity">
    <text evidence="3">Belongs to the glutamate synthase family.</text>
</comment>
<dbReference type="CDD" id="cd02808">
    <property type="entry name" value="GltS_FMN"/>
    <property type="match status" value="1"/>
</dbReference>
<dbReference type="GO" id="GO:0015930">
    <property type="term" value="F:glutamate synthase activity"/>
    <property type="evidence" value="ECO:0007669"/>
    <property type="project" value="InterPro"/>
</dbReference>
<organism evidence="17 18">
    <name type="scientific">Tepidibacillus fermentans</name>
    <dbReference type="NCBI Taxonomy" id="1281767"/>
    <lineage>
        <taxon>Bacteria</taxon>
        <taxon>Bacillati</taxon>
        <taxon>Bacillota</taxon>
        <taxon>Bacilli</taxon>
        <taxon>Bacillales</taxon>
        <taxon>Bacillaceae</taxon>
        <taxon>Tepidibacillus</taxon>
    </lineage>
</organism>
<evidence type="ECO:0000256" key="6">
    <source>
        <dbReference type="ARBA" id="ARBA00022643"/>
    </source>
</evidence>
<keyword evidence="13" id="KW-0003">3Fe-4S</keyword>
<dbReference type="InterPro" id="IPR036485">
    <property type="entry name" value="Glu_synth_asu_C_sf"/>
</dbReference>
<dbReference type="PROSITE" id="PS51278">
    <property type="entry name" value="GATASE_TYPE_2"/>
    <property type="match status" value="1"/>
</dbReference>
<keyword evidence="6" id="KW-0288">FMN</keyword>
<dbReference type="Proteomes" id="UP000295788">
    <property type="component" value="Unassembled WGS sequence"/>
</dbReference>
<dbReference type="InterPro" id="IPR002489">
    <property type="entry name" value="Glu_synth_asu_C"/>
</dbReference>
<name>A0A4R3KHA7_9BACI</name>
<keyword evidence="5" id="KW-0285">Flavoprotein</keyword>
<keyword evidence="7" id="KW-0479">Metal-binding</keyword>
<evidence type="ECO:0000256" key="9">
    <source>
        <dbReference type="ARBA" id="ARBA00023002"/>
    </source>
</evidence>
<evidence type="ECO:0000256" key="12">
    <source>
        <dbReference type="ARBA" id="ARBA00023164"/>
    </source>
</evidence>
<evidence type="ECO:0000256" key="14">
    <source>
        <dbReference type="ARBA" id="ARBA00029440"/>
    </source>
</evidence>
<evidence type="ECO:0000256" key="7">
    <source>
        <dbReference type="ARBA" id="ARBA00022723"/>
    </source>
</evidence>
<dbReference type="GO" id="GO:0051538">
    <property type="term" value="F:3 iron, 4 sulfur cluster binding"/>
    <property type="evidence" value="ECO:0007669"/>
    <property type="project" value="UniProtKB-KW"/>
</dbReference>
<evidence type="ECO:0000256" key="4">
    <source>
        <dbReference type="ARBA" id="ARBA00022605"/>
    </source>
</evidence>
<keyword evidence="8" id="KW-0315">Glutamine amidotransferase</keyword>
<keyword evidence="15" id="KW-0175">Coiled coil</keyword>
<proteinExistence type="inferred from homology"/>
<dbReference type="Gene3D" id="2.160.20.60">
    <property type="entry name" value="Glutamate synthase, alpha subunit, C-terminal domain"/>
    <property type="match status" value="1"/>
</dbReference>
<sequence length="1501" mass="166665">MMMKQEHNQKNFSNLLYEEHDSCGIIAVIEKNGNPTNLNLMKTIDALVKMEHRSGFINGEGDGSGVLTDIPRKLWAAKLQKHNISPQFAYDPNFVVAHIFIDREINSIVQEQAEIRKKFANHQFDILLEEEGKVHSQYLGPNGKRNEPLFWQIAAIYRSNSEIRPILFQLMTEIEQEKLVHVASLSQYSAVYKVMGAANVLKEYFHDLGDPLFESRMTIGHNRYSTNTLSHFFRVQPFSLLGHNGEINTIQRLRDEATMLNIPLVYGGSDSQDLNRIIEGLMTKYNFSLFEVMEIIFPPIYNEIRRVNEQLQDLYTFMRHLWGPFAQGPAGIVSRFENQGLFSVDALGLRPLWKVETEDTLYFSSEQGIIPAQEMINDPKPLAPGEKIGVILTNDSPIQVIPHHELQQMNLNNLAKRFPIHDYRNKLEPPHFIDHVFALPQFAEISNGIYLHFGWEKEHIDLAKQMAKTGKEPIRSLGYDGSLAILSKERVNLSDFLKETVAVVTNPAIDREREIEHFSTRMIIGGREDFTPHQVGDISFEIRTPILLEGEIAQDIVEELGTTSLEKIINYFSNLSPNYIATLSLSFNKNQTIKERLDELNREAVEAVKNGAKILFLDDELLYSSKNYLWLDPHLAVSSVDIALREKLEYGESLRRKVSIILRSASIRHLHDLVTAIGLGADAVSPYLLFATVAKEGNQQAIKNMYDSLNKGIEKVISTLGIHELRGYERLFSAIGLHDEIAKVLNITNFYGNDQTGYSFSQLEESAKQRQIDLYADAPRITNHFHLIPRIWKSIQQVANGTIAYEEYSQKLTELEEDHPISLRHLLDFRTIEKATPIDKVNIGIGQHSYPFVISSMSFGSQSETAFRAYAEAAYQLNMMSLNGEGGEIKDMLGKYPNHRGMQIASGRFGVNIELINSSHWIEIKIGQGAKPGEGGHLPGSKVTEKVAAARNATPGSDLISPSNNHDIYSIEDLAQIISELKTANRFAKIIVKVPVVPNIGTIAVGIAKAGANVISLSGYDGGTGAARAHAIQHVGLPVEIGVKAAHTSLIDAGLRETVEIWADGGVRSGKDVVKLILLGANRVGFGTLAMMAIGCTACRGCHLDTCHVGIATQIESITEAITRGVKRFTPRQYELAIEQLVRLFQAIGHEVKVLTSQLGATHLQDLVGRSDLLIQHRLKDRIDLTPLIQSIPIKERLVQMNQQETQLSVAAGAEQMDPEVVTAYHNFELSSRWINSTHRMIGSRISGDRVRPHLDGSYRAFPPVKLSFKHGSVAGNGLASYLAAGVNIRIHGGGQDGMAKTAYGGKVTILKTKNKNGVYINGSVGKSCCYGAQKGLFIIQGNADSRAGIRLSGADVIIGGEITSPIQDHLGAIGERANIKGFAFEYMTNGRAVVLGDPGPWICSGMTGGVVYQRLVPEFGLDQQAIERRIAKGASVMILPLDEKGRNDLTELLSEYVIQLSKSGQNEAAAKVSHLLENLDQHFVRIIPKKEAILSVDTTE</sequence>
<evidence type="ECO:0000256" key="1">
    <source>
        <dbReference type="ARBA" id="ARBA00001917"/>
    </source>
</evidence>
<evidence type="ECO:0000256" key="5">
    <source>
        <dbReference type="ARBA" id="ARBA00022630"/>
    </source>
</evidence>
<dbReference type="Pfam" id="PF00310">
    <property type="entry name" value="GATase_2"/>
    <property type="match status" value="1"/>
</dbReference>
<comment type="caution">
    <text evidence="17">The sequence shown here is derived from an EMBL/GenBank/DDBJ whole genome shotgun (WGS) entry which is preliminary data.</text>
</comment>
<dbReference type="GO" id="GO:0046872">
    <property type="term" value="F:metal ion binding"/>
    <property type="evidence" value="ECO:0007669"/>
    <property type="project" value="UniProtKB-KW"/>
</dbReference>
<evidence type="ECO:0000256" key="8">
    <source>
        <dbReference type="ARBA" id="ARBA00022962"/>
    </source>
</evidence>
<keyword evidence="4" id="KW-0028">Amino-acid biosynthesis</keyword>
<dbReference type="Gene3D" id="3.20.20.70">
    <property type="entry name" value="Aldolase class I"/>
    <property type="match status" value="2"/>
</dbReference>
<dbReference type="InterPro" id="IPR017932">
    <property type="entry name" value="GATase_2_dom"/>
</dbReference>
<dbReference type="InterPro" id="IPR050711">
    <property type="entry name" value="ET-N_metabolism_enzyme"/>
</dbReference>
<dbReference type="SUPFAM" id="SSF56235">
    <property type="entry name" value="N-terminal nucleophile aminohydrolases (Ntn hydrolases)"/>
    <property type="match status" value="1"/>
</dbReference>
<evidence type="ECO:0000256" key="11">
    <source>
        <dbReference type="ARBA" id="ARBA00023014"/>
    </source>
</evidence>
<dbReference type="EMBL" id="SMAB01000008">
    <property type="protein sequence ID" value="TCS82585.1"/>
    <property type="molecule type" value="Genomic_DNA"/>
</dbReference>
<keyword evidence="9" id="KW-0560">Oxidoreductase</keyword>
<evidence type="ECO:0000256" key="15">
    <source>
        <dbReference type="SAM" id="Coils"/>
    </source>
</evidence>
<keyword evidence="12" id="KW-0314">Glutamate biosynthesis</keyword>
<evidence type="ECO:0000256" key="13">
    <source>
        <dbReference type="ARBA" id="ARBA00023291"/>
    </source>
</evidence>
<evidence type="ECO:0000256" key="2">
    <source>
        <dbReference type="ARBA" id="ARBA00001927"/>
    </source>
</evidence>
<dbReference type="InterPro" id="IPR029055">
    <property type="entry name" value="Ntn_hydrolases_N"/>
</dbReference>
<evidence type="ECO:0000313" key="18">
    <source>
        <dbReference type="Proteomes" id="UP000295788"/>
    </source>
</evidence>
<evidence type="ECO:0000259" key="16">
    <source>
        <dbReference type="PROSITE" id="PS51278"/>
    </source>
</evidence>
<dbReference type="SUPFAM" id="SSF51395">
    <property type="entry name" value="FMN-linked oxidoreductases"/>
    <property type="match status" value="1"/>
</dbReference>